<dbReference type="Gene3D" id="3.60.10.10">
    <property type="entry name" value="Endonuclease/exonuclease/phosphatase"/>
    <property type="match status" value="1"/>
</dbReference>
<dbReference type="GO" id="GO:0046872">
    <property type="term" value="F:metal ion binding"/>
    <property type="evidence" value="ECO:0007669"/>
    <property type="project" value="UniProtKB-KW"/>
</dbReference>
<sequence>MKIATWNVNSIRQRITRVEEWLKDKKPDILLMQEIKCETHLFPDSVFESLGYQCYVLGQKSYNGVAIISRLPAQASLYDLPHWENPHQQTRYIEITLKDFSCGPFKNFPLKIGNLYAPNGNSGGEEGLTHKLSFFESLYQYTKSLMNKNGHFLFAGDYNICPTPLDYAPQALSENDALRHPLVQEAYKKLIWSGLTDILRAQHPSERIYTFWDYQKLSWERNIGMRIDHFLLSPTLAENTLFSWINKEEREKEKPSDHVPVMLEIQES</sequence>
<keyword evidence="5 7" id="KW-0460">Magnesium</keyword>
<comment type="cofactor">
    <cofactor evidence="1">
        <name>Mn(2+)</name>
        <dbReference type="ChEBI" id="CHEBI:29035"/>
    </cofactor>
</comment>
<keyword evidence="7" id="KW-0464">Manganese</keyword>
<dbReference type="KEGG" id="ebla:JGUZn3_21760"/>
<keyword evidence="11" id="KW-1185">Reference proteome</keyword>
<evidence type="ECO:0000313" key="10">
    <source>
        <dbReference type="EMBL" id="QNT79378.1"/>
    </source>
</evidence>
<reference evidence="10 11" key="1">
    <citation type="submission" date="2020-08" db="EMBL/GenBank/DDBJ databases">
        <title>Complete genome sequence of Entomobacter blattae G55GP.</title>
        <authorList>
            <person name="Poehlein A."/>
            <person name="Guzman J."/>
            <person name="Daniel R."/>
            <person name="Vilcinskas A."/>
        </authorList>
    </citation>
    <scope>NUCLEOTIDE SEQUENCE [LARGE SCALE GENOMIC DNA]</scope>
    <source>
        <strain evidence="10 11">G55GP</strain>
    </source>
</reference>
<gene>
    <name evidence="10" type="primary">xthA_2</name>
    <name evidence="10" type="ORF">JGUZn3_21760</name>
</gene>
<dbReference type="InterPro" id="IPR037493">
    <property type="entry name" value="ExoIII-like"/>
</dbReference>
<proteinExistence type="inferred from homology"/>
<dbReference type="EMBL" id="CP060244">
    <property type="protein sequence ID" value="QNT79378.1"/>
    <property type="molecule type" value="Genomic_DNA"/>
</dbReference>
<feature type="active site" description="Proton donor/acceptor" evidence="6">
    <location>
        <position position="157"/>
    </location>
</feature>
<feature type="binding site" evidence="7">
    <location>
        <position position="257"/>
    </location>
    <ligand>
        <name>Mg(2+)</name>
        <dbReference type="ChEBI" id="CHEBI:18420"/>
        <label>1</label>
    </ligand>
</feature>
<feature type="site" description="Important for catalytic activity" evidence="8">
    <location>
        <position position="228"/>
    </location>
</feature>
<dbReference type="InterPro" id="IPR004808">
    <property type="entry name" value="AP_endonuc_1"/>
</dbReference>
<dbReference type="NCBIfam" id="TIGR00195">
    <property type="entry name" value="exoDNase_III"/>
    <property type="match status" value="1"/>
</dbReference>
<feature type="binding site" evidence="7">
    <location>
        <position position="34"/>
    </location>
    <ligand>
        <name>Mg(2+)</name>
        <dbReference type="ChEBI" id="CHEBI:18420"/>
        <label>1</label>
    </ligand>
</feature>
<keyword evidence="4 10" id="KW-0378">Hydrolase</keyword>
<keyword evidence="3 7" id="KW-0479">Metal-binding</keyword>
<evidence type="ECO:0000256" key="8">
    <source>
        <dbReference type="PIRSR" id="PIRSR604808-3"/>
    </source>
</evidence>
<dbReference type="InterPro" id="IPR036691">
    <property type="entry name" value="Endo/exonu/phosph_ase_sf"/>
</dbReference>
<dbReference type="InterPro" id="IPR020847">
    <property type="entry name" value="AP_endonuclease_F1_BS"/>
</dbReference>
<evidence type="ECO:0000256" key="2">
    <source>
        <dbReference type="ARBA" id="ARBA00007092"/>
    </source>
</evidence>
<evidence type="ECO:0000256" key="5">
    <source>
        <dbReference type="ARBA" id="ARBA00022842"/>
    </source>
</evidence>
<dbReference type="PROSITE" id="PS00726">
    <property type="entry name" value="AP_NUCLEASE_F1_1"/>
    <property type="match status" value="1"/>
</dbReference>
<feature type="binding site" evidence="7">
    <location>
        <position position="258"/>
    </location>
    <ligand>
        <name>Mg(2+)</name>
        <dbReference type="ChEBI" id="CHEBI:18420"/>
        <label>1</label>
    </ligand>
</feature>
<dbReference type="PROSITE" id="PS51435">
    <property type="entry name" value="AP_NUCLEASE_F1_4"/>
    <property type="match status" value="1"/>
</dbReference>
<comment type="cofactor">
    <cofactor evidence="7">
        <name>Mg(2+)</name>
        <dbReference type="ChEBI" id="CHEBI:18420"/>
    </cofactor>
    <cofactor evidence="7">
        <name>Mn(2+)</name>
        <dbReference type="ChEBI" id="CHEBI:29035"/>
    </cofactor>
    <text evidence="7">Probably binds two magnesium or manganese ions per subunit.</text>
</comment>
<dbReference type="InterPro" id="IPR005135">
    <property type="entry name" value="Endo/exonuclease/phosphatase"/>
</dbReference>
<dbReference type="AlphaFoldDB" id="A0A7H1NUB8"/>
<dbReference type="Pfam" id="PF03372">
    <property type="entry name" value="Exo_endo_phos"/>
    <property type="match status" value="1"/>
</dbReference>
<protein>
    <submittedName>
        <fullName evidence="10">Exodeoxyribonuclease III</fullName>
        <ecNumber evidence="10">3.1.11.2</ecNumber>
    </submittedName>
</protein>
<dbReference type="PROSITE" id="PS00728">
    <property type="entry name" value="AP_NUCLEASE_F1_3"/>
    <property type="match status" value="1"/>
</dbReference>
<evidence type="ECO:0000256" key="1">
    <source>
        <dbReference type="ARBA" id="ARBA00001936"/>
    </source>
</evidence>
<evidence type="ECO:0000256" key="3">
    <source>
        <dbReference type="ARBA" id="ARBA00022723"/>
    </source>
</evidence>
<feature type="site" description="Transition state stabilizer" evidence="8">
    <location>
        <position position="159"/>
    </location>
</feature>
<dbReference type="Proteomes" id="UP000516349">
    <property type="component" value="Chromosome"/>
</dbReference>
<evidence type="ECO:0000256" key="4">
    <source>
        <dbReference type="ARBA" id="ARBA00022801"/>
    </source>
</evidence>
<dbReference type="RefSeq" id="WP_203413548.1">
    <property type="nucleotide sequence ID" value="NZ_CP060244.1"/>
</dbReference>
<feature type="active site" evidence="6">
    <location>
        <position position="116"/>
    </location>
</feature>
<dbReference type="PANTHER" id="PTHR43250:SF2">
    <property type="entry name" value="EXODEOXYRIBONUCLEASE III"/>
    <property type="match status" value="1"/>
</dbReference>
<feature type="binding site" evidence="7">
    <location>
        <position position="159"/>
    </location>
    <ligand>
        <name>Mg(2+)</name>
        <dbReference type="ChEBI" id="CHEBI:18420"/>
        <label>1</label>
    </ligand>
</feature>
<dbReference type="EC" id="3.1.11.2" evidence="10"/>
<dbReference type="GO" id="GO:0008311">
    <property type="term" value="F:double-stranded DNA 3'-5' DNA exonuclease activity"/>
    <property type="evidence" value="ECO:0007669"/>
    <property type="project" value="UniProtKB-EC"/>
</dbReference>
<feature type="binding site" evidence="7">
    <location>
        <position position="7"/>
    </location>
    <ligand>
        <name>Mg(2+)</name>
        <dbReference type="ChEBI" id="CHEBI:18420"/>
        <label>1</label>
    </ligand>
</feature>
<dbReference type="InterPro" id="IPR020848">
    <property type="entry name" value="AP_endonuclease_F1_CS"/>
</dbReference>
<feature type="binding site" evidence="7">
    <location>
        <position position="157"/>
    </location>
    <ligand>
        <name>Mg(2+)</name>
        <dbReference type="ChEBI" id="CHEBI:18420"/>
        <label>1</label>
    </ligand>
</feature>
<evidence type="ECO:0000256" key="6">
    <source>
        <dbReference type="PIRSR" id="PIRSR604808-1"/>
    </source>
</evidence>
<dbReference type="CDD" id="cd09086">
    <property type="entry name" value="ExoIII-like_AP-endo"/>
    <property type="match status" value="1"/>
</dbReference>
<feature type="site" description="Interaction with DNA substrate" evidence="8">
    <location>
        <position position="258"/>
    </location>
</feature>
<evidence type="ECO:0000259" key="9">
    <source>
        <dbReference type="Pfam" id="PF03372"/>
    </source>
</evidence>
<dbReference type="GO" id="GO:0004519">
    <property type="term" value="F:endonuclease activity"/>
    <property type="evidence" value="ECO:0007669"/>
    <property type="project" value="InterPro"/>
</dbReference>
<dbReference type="NCBIfam" id="TIGR00633">
    <property type="entry name" value="xth"/>
    <property type="match status" value="1"/>
</dbReference>
<feature type="domain" description="Endonuclease/exonuclease/phosphatase" evidence="9">
    <location>
        <begin position="4"/>
        <end position="258"/>
    </location>
</feature>
<comment type="similarity">
    <text evidence="2">Belongs to the DNA repair enzymes AP/ExoA family.</text>
</comment>
<evidence type="ECO:0000313" key="11">
    <source>
        <dbReference type="Proteomes" id="UP000516349"/>
    </source>
</evidence>
<dbReference type="SUPFAM" id="SSF56219">
    <property type="entry name" value="DNase I-like"/>
    <property type="match status" value="1"/>
</dbReference>
<dbReference type="GO" id="GO:0003677">
    <property type="term" value="F:DNA binding"/>
    <property type="evidence" value="ECO:0007669"/>
    <property type="project" value="InterPro"/>
</dbReference>
<organism evidence="10 11">
    <name type="scientific">Entomobacter blattae</name>
    <dbReference type="NCBI Taxonomy" id="2762277"/>
    <lineage>
        <taxon>Bacteria</taxon>
        <taxon>Pseudomonadati</taxon>
        <taxon>Pseudomonadota</taxon>
        <taxon>Alphaproteobacteria</taxon>
        <taxon>Acetobacterales</taxon>
        <taxon>Acetobacteraceae</taxon>
        <taxon>Entomobacter</taxon>
    </lineage>
</organism>
<name>A0A7H1NUB8_9PROT</name>
<accession>A0A7H1NUB8</accession>
<dbReference type="GO" id="GO:0006281">
    <property type="term" value="P:DNA repair"/>
    <property type="evidence" value="ECO:0007669"/>
    <property type="project" value="InterPro"/>
</dbReference>
<dbReference type="PANTHER" id="PTHR43250">
    <property type="entry name" value="EXODEOXYRIBONUCLEASE III"/>
    <property type="match status" value="1"/>
</dbReference>
<feature type="active site" description="Proton acceptor" evidence="6">
    <location>
        <position position="258"/>
    </location>
</feature>
<evidence type="ECO:0000256" key="7">
    <source>
        <dbReference type="PIRSR" id="PIRSR604808-2"/>
    </source>
</evidence>